<proteinExistence type="predicted"/>
<dbReference type="GO" id="GO:0004048">
    <property type="term" value="F:anthranilate phosphoribosyltransferase activity"/>
    <property type="evidence" value="ECO:0007669"/>
    <property type="project" value="InterPro"/>
</dbReference>
<dbReference type="GO" id="GO:0000162">
    <property type="term" value="P:L-tryptophan biosynthetic process"/>
    <property type="evidence" value="ECO:0007669"/>
    <property type="project" value="UniProtKB-KW"/>
</dbReference>
<feature type="domain" description="Glycosyl transferase family 3" evidence="5">
    <location>
        <begin position="65"/>
        <end position="293"/>
    </location>
</feature>
<dbReference type="InterPro" id="IPR035902">
    <property type="entry name" value="Nuc_phospho_transferase"/>
</dbReference>
<dbReference type="AlphaFoldDB" id="A0A3E0MBV4"/>
<reference evidence="6 7" key="1">
    <citation type="submission" date="2017-10" db="EMBL/GenBank/DDBJ databases">
        <title>A large-scale comparative metagenomic study reveals the eutrophication-driven functional interactions in six Microcystis-epibionts communities.</title>
        <authorList>
            <person name="Li Q."/>
            <person name="Lin F."/>
        </authorList>
    </citation>
    <scope>NUCLEOTIDE SEQUENCE [LARGE SCALE GENOMIC DNA]</scope>
    <source>
        <strain evidence="6">TW10</strain>
    </source>
</reference>
<sequence>MINVKTREAIDEFNITKNSTNVGEIYDSLERLRPDKLSSNTIVQLVRYIESFANKNIISAQHYNSFGTGGDKIKTINISTIASIIASNFLNVYKVGTKAVTSIWGSSDFIKSLKSNLYQFPIAIRDKAFYQEGSGYFSLDELGYPYSNPLREARLMIYRESIPDIYKIIFPVSNLTNSSGQVNGVYCSNYIDHYIDVSIALERNSLIVHSTHEIDEIFAGRNLVIRIFNGRLVKSEVNLPEHYVNDDYFEFMSESADIKNHISKFEKILKGECSEDISLTIAYNVACILNLEYQDILLDELVDRVSTFMKSIPYVPV</sequence>
<name>A0A3E0MBV4_9CHRO</name>
<evidence type="ECO:0000256" key="1">
    <source>
        <dbReference type="ARBA" id="ARBA00022676"/>
    </source>
</evidence>
<organism evidence="6 7">
    <name type="scientific">Microcystis wesenbergii TW10</name>
    <dbReference type="NCBI Taxonomy" id="2060474"/>
    <lineage>
        <taxon>Bacteria</taxon>
        <taxon>Bacillati</taxon>
        <taxon>Cyanobacteriota</taxon>
        <taxon>Cyanophyceae</taxon>
        <taxon>Oscillatoriophycideae</taxon>
        <taxon>Chroococcales</taxon>
        <taxon>Microcystaceae</taxon>
        <taxon>Microcystis</taxon>
    </lineage>
</organism>
<dbReference type="Proteomes" id="UP000257002">
    <property type="component" value="Unassembled WGS sequence"/>
</dbReference>
<evidence type="ECO:0000256" key="3">
    <source>
        <dbReference type="ARBA" id="ARBA00022822"/>
    </source>
</evidence>
<dbReference type="InterPro" id="IPR000312">
    <property type="entry name" value="Glycosyl_Trfase_fam3"/>
</dbReference>
<keyword evidence="4" id="KW-0057">Aromatic amino acid biosynthesis</keyword>
<dbReference type="GO" id="GO:0005829">
    <property type="term" value="C:cytosol"/>
    <property type="evidence" value="ECO:0007669"/>
    <property type="project" value="TreeGrafter"/>
</dbReference>
<protein>
    <recommendedName>
        <fullName evidence="5">Glycosyl transferase family 3 domain-containing protein</fullName>
    </recommendedName>
</protein>
<dbReference type="Pfam" id="PF00591">
    <property type="entry name" value="Glycos_transf_3"/>
    <property type="match status" value="1"/>
</dbReference>
<dbReference type="InterPro" id="IPR005940">
    <property type="entry name" value="Anthranilate_Pribosyl_Tfrase"/>
</dbReference>
<dbReference type="Gene3D" id="3.40.1030.10">
    <property type="entry name" value="Nucleoside phosphorylase/phosphoribosyltransferase catalytic domain"/>
    <property type="match status" value="1"/>
</dbReference>
<evidence type="ECO:0000313" key="6">
    <source>
        <dbReference type="EMBL" id="REJ57058.1"/>
    </source>
</evidence>
<dbReference type="EMBL" id="QQWD01000002">
    <property type="protein sequence ID" value="REJ57058.1"/>
    <property type="molecule type" value="Genomic_DNA"/>
</dbReference>
<accession>A0A3E0MBV4</accession>
<dbReference type="PANTHER" id="PTHR43285:SF2">
    <property type="entry name" value="ANTHRANILATE PHOSPHORIBOSYLTRANSFERASE"/>
    <property type="match status" value="1"/>
</dbReference>
<evidence type="ECO:0000256" key="2">
    <source>
        <dbReference type="ARBA" id="ARBA00022679"/>
    </source>
</evidence>
<keyword evidence="3" id="KW-0028">Amino-acid biosynthesis</keyword>
<evidence type="ECO:0000256" key="4">
    <source>
        <dbReference type="ARBA" id="ARBA00023141"/>
    </source>
</evidence>
<keyword evidence="3" id="KW-0822">Tryptophan biosynthesis</keyword>
<evidence type="ECO:0000313" key="7">
    <source>
        <dbReference type="Proteomes" id="UP000257002"/>
    </source>
</evidence>
<dbReference type="SUPFAM" id="SSF52418">
    <property type="entry name" value="Nucleoside phosphorylase/phosphoribosyltransferase catalytic domain"/>
    <property type="match status" value="1"/>
</dbReference>
<keyword evidence="1" id="KW-0328">Glycosyltransferase</keyword>
<dbReference type="PANTHER" id="PTHR43285">
    <property type="entry name" value="ANTHRANILATE PHOSPHORIBOSYLTRANSFERASE"/>
    <property type="match status" value="1"/>
</dbReference>
<evidence type="ECO:0000259" key="5">
    <source>
        <dbReference type="Pfam" id="PF00591"/>
    </source>
</evidence>
<comment type="caution">
    <text evidence="6">The sequence shown here is derived from an EMBL/GenBank/DDBJ whole genome shotgun (WGS) entry which is preliminary data.</text>
</comment>
<gene>
    <name evidence="6" type="ORF">DWQ51_02655</name>
</gene>
<keyword evidence="2" id="KW-0808">Transferase</keyword>